<name>A0A8R1EUM9_CAEJA</name>
<organism evidence="2 3">
    <name type="scientific">Caenorhabditis japonica</name>
    <dbReference type="NCBI Taxonomy" id="281687"/>
    <lineage>
        <taxon>Eukaryota</taxon>
        <taxon>Metazoa</taxon>
        <taxon>Ecdysozoa</taxon>
        <taxon>Nematoda</taxon>
        <taxon>Chromadorea</taxon>
        <taxon>Rhabditida</taxon>
        <taxon>Rhabditina</taxon>
        <taxon>Rhabditomorpha</taxon>
        <taxon>Rhabditoidea</taxon>
        <taxon>Rhabditidae</taxon>
        <taxon>Peloderinae</taxon>
        <taxon>Caenorhabditis</taxon>
    </lineage>
</organism>
<dbReference type="Proteomes" id="UP000005237">
    <property type="component" value="Unassembled WGS sequence"/>
</dbReference>
<reference evidence="3" key="1">
    <citation type="submission" date="2010-08" db="EMBL/GenBank/DDBJ databases">
        <authorList>
            <consortium name="Caenorhabditis japonica Sequencing Consortium"/>
            <person name="Wilson R.K."/>
        </authorList>
    </citation>
    <scope>NUCLEOTIDE SEQUENCE [LARGE SCALE GENOMIC DNA]</scope>
    <source>
        <strain evidence="3">DF5081</strain>
    </source>
</reference>
<evidence type="ECO:0000256" key="1">
    <source>
        <dbReference type="SAM" id="MobiDB-lite"/>
    </source>
</evidence>
<accession>A0A8R1EUM9</accession>
<feature type="region of interest" description="Disordered" evidence="1">
    <location>
        <begin position="1"/>
        <end position="31"/>
    </location>
</feature>
<evidence type="ECO:0000313" key="2">
    <source>
        <dbReference type="EnsemblMetazoa" id="CJA43193.1"/>
    </source>
</evidence>
<evidence type="ECO:0000313" key="3">
    <source>
        <dbReference type="Proteomes" id="UP000005237"/>
    </source>
</evidence>
<reference evidence="2" key="2">
    <citation type="submission" date="2022-06" db="UniProtKB">
        <authorList>
            <consortium name="EnsemblMetazoa"/>
        </authorList>
    </citation>
    <scope>IDENTIFICATION</scope>
    <source>
        <strain evidence="2">DF5081</strain>
    </source>
</reference>
<dbReference type="EnsemblMetazoa" id="CJA43193.1">
    <property type="protein sequence ID" value="CJA43193.1"/>
    <property type="gene ID" value="WBGene00219041"/>
</dbReference>
<sequence>MLGLTRGNKGANSNEQHFYFPEEDDNLKRNNNRYPELDKTFVRVIGTVAGREIIPRRWNENESDRRPIFDAEGLPLRQPPVISRVLGRPGGI</sequence>
<keyword evidence="3" id="KW-1185">Reference proteome</keyword>
<proteinExistence type="predicted"/>
<protein>
    <submittedName>
        <fullName evidence="2">Uncharacterized protein</fullName>
    </submittedName>
</protein>
<dbReference type="AlphaFoldDB" id="A0A8R1EUM9"/>